<evidence type="ECO:0000256" key="8">
    <source>
        <dbReference type="ARBA" id="ARBA00023128"/>
    </source>
</evidence>
<comment type="similarity">
    <text evidence="2">Belongs to the Tom40 family.</text>
</comment>
<accession>A0A8H7AQX4</accession>
<dbReference type="InterPro" id="IPR027246">
    <property type="entry name" value="Porin_Euk/Tom40"/>
</dbReference>
<dbReference type="InterPro" id="IPR037930">
    <property type="entry name" value="Tom40"/>
</dbReference>
<organism evidence="10 11">
    <name type="scientific">Endocarpon pusillum</name>
    <dbReference type="NCBI Taxonomy" id="364733"/>
    <lineage>
        <taxon>Eukaryota</taxon>
        <taxon>Fungi</taxon>
        <taxon>Dikarya</taxon>
        <taxon>Ascomycota</taxon>
        <taxon>Pezizomycotina</taxon>
        <taxon>Eurotiomycetes</taxon>
        <taxon>Chaetothyriomycetidae</taxon>
        <taxon>Verrucariales</taxon>
        <taxon>Verrucariaceae</taxon>
        <taxon>Endocarpon</taxon>
    </lineage>
</organism>
<keyword evidence="3" id="KW-0813">Transport</keyword>
<dbReference type="Pfam" id="PF01459">
    <property type="entry name" value="Porin_3"/>
    <property type="match status" value="1"/>
</dbReference>
<evidence type="ECO:0000256" key="3">
    <source>
        <dbReference type="ARBA" id="ARBA00022448"/>
    </source>
</evidence>
<sequence length="355" mass="38436">MVEAKAGSLSFLTDNAITATIADSYAVFSERRKALKLTNPGTVDNIAREIQKDVLCTNFMFQGLRADFQKVFSLAPLFRIQHGFQMGPNVPSPYNLMALYGTPNVLLQAGLSNDGSAQCFANYRWSPKLISKSQAQISEGQALVQLDSEYTGDDFSASIKAMNPSILDGSLTGIFIGSYLQTITPRVSLGAEGVWQRQALNARPETAISYCGRYKGDDWIASAQYLAQGVLNISYWRQLTAQVEAGVDTQLQFAPGLGGNGGMLSSIRREGTTTIGAKYDFRASTFRAQVDSTGKVGCYLEKRVAPVVTMTFAGEIDQVKQTSKIGLAVSIEAAPEELMEASEKVEASNAQPPPY</sequence>
<name>A0A8H7AQX4_9EURO</name>
<keyword evidence="8" id="KW-0496">Mitochondrion</keyword>
<dbReference type="GO" id="GO:0030150">
    <property type="term" value="P:protein import into mitochondrial matrix"/>
    <property type="evidence" value="ECO:0007669"/>
    <property type="project" value="InterPro"/>
</dbReference>
<evidence type="ECO:0000256" key="4">
    <source>
        <dbReference type="ARBA" id="ARBA00022452"/>
    </source>
</evidence>
<reference evidence="10" key="1">
    <citation type="submission" date="2020-02" db="EMBL/GenBank/DDBJ databases">
        <authorList>
            <person name="Palmer J.M."/>
        </authorList>
    </citation>
    <scope>NUCLEOTIDE SEQUENCE</scope>
    <source>
        <strain evidence="10">EPUS1.4</strain>
        <tissue evidence="10">Thallus</tissue>
    </source>
</reference>
<dbReference type="GO" id="GO:0008320">
    <property type="term" value="F:protein transmembrane transporter activity"/>
    <property type="evidence" value="ECO:0007669"/>
    <property type="project" value="InterPro"/>
</dbReference>
<dbReference type="OrthoDB" id="19656at2759"/>
<dbReference type="CDD" id="cd07305">
    <property type="entry name" value="Porin3_Tom40"/>
    <property type="match status" value="1"/>
</dbReference>
<evidence type="ECO:0000313" key="11">
    <source>
        <dbReference type="Proteomes" id="UP000606974"/>
    </source>
</evidence>
<dbReference type="Gene3D" id="2.40.160.10">
    <property type="entry name" value="Porin"/>
    <property type="match status" value="1"/>
</dbReference>
<evidence type="ECO:0000256" key="5">
    <source>
        <dbReference type="ARBA" id="ARBA00022692"/>
    </source>
</evidence>
<keyword evidence="6" id="KW-1000">Mitochondrion outer membrane</keyword>
<dbReference type="GO" id="GO:0005741">
    <property type="term" value="C:mitochondrial outer membrane"/>
    <property type="evidence" value="ECO:0007669"/>
    <property type="project" value="UniProtKB-SubCell"/>
</dbReference>
<keyword evidence="9" id="KW-0472">Membrane</keyword>
<dbReference type="AlphaFoldDB" id="A0A8H7AQX4"/>
<comment type="caution">
    <text evidence="10">The sequence shown here is derived from an EMBL/GenBank/DDBJ whole genome shotgun (WGS) entry which is preliminary data.</text>
</comment>
<comment type="subcellular location">
    <subcellularLocation>
        <location evidence="1">Mitochondrion outer membrane</location>
        <topology evidence="1">Multi-pass membrane protein</topology>
    </subcellularLocation>
</comment>
<evidence type="ECO:0008006" key="12">
    <source>
        <dbReference type="Google" id="ProtNLM"/>
    </source>
</evidence>
<dbReference type="InterPro" id="IPR023614">
    <property type="entry name" value="Porin_dom_sf"/>
</dbReference>
<keyword evidence="5" id="KW-0812">Transmembrane</keyword>
<gene>
    <name evidence="10" type="ORF">GJ744_008897</name>
</gene>
<evidence type="ECO:0000256" key="1">
    <source>
        <dbReference type="ARBA" id="ARBA00004374"/>
    </source>
</evidence>
<keyword evidence="4" id="KW-1134">Transmembrane beta strand</keyword>
<dbReference type="PANTHER" id="PTHR10802">
    <property type="entry name" value="MITOCHONDRIAL IMPORT RECEPTOR SUBUNIT TOM40"/>
    <property type="match status" value="1"/>
</dbReference>
<evidence type="ECO:0000256" key="2">
    <source>
        <dbReference type="ARBA" id="ARBA00010510"/>
    </source>
</evidence>
<dbReference type="Proteomes" id="UP000606974">
    <property type="component" value="Unassembled WGS sequence"/>
</dbReference>
<dbReference type="EMBL" id="JAACFV010000005">
    <property type="protein sequence ID" value="KAF7513603.1"/>
    <property type="molecule type" value="Genomic_DNA"/>
</dbReference>
<keyword evidence="11" id="KW-1185">Reference proteome</keyword>
<evidence type="ECO:0000256" key="6">
    <source>
        <dbReference type="ARBA" id="ARBA00022787"/>
    </source>
</evidence>
<evidence type="ECO:0000313" key="10">
    <source>
        <dbReference type="EMBL" id="KAF7513603.1"/>
    </source>
</evidence>
<proteinExistence type="inferred from homology"/>
<evidence type="ECO:0000256" key="7">
    <source>
        <dbReference type="ARBA" id="ARBA00022927"/>
    </source>
</evidence>
<protein>
    <recommendedName>
        <fullName evidence="12">Mitochondrial import receptor subunit tom-40</fullName>
    </recommendedName>
</protein>
<evidence type="ECO:0000256" key="9">
    <source>
        <dbReference type="ARBA" id="ARBA00023136"/>
    </source>
</evidence>
<keyword evidence="7" id="KW-0653">Protein transport</keyword>